<feature type="transmembrane region" description="Helical" evidence="1">
    <location>
        <begin position="343"/>
        <end position="363"/>
    </location>
</feature>
<feature type="transmembrane region" description="Helical" evidence="1">
    <location>
        <begin position="369"/>
        <end position="386"/>
    </location>
</feature>
<feature type="transmembrane region" description="Helical" evidence="1">
    <location>
        <begin position="238"/>
        <end position="257"/>
    </location>
</feature>
<evidence type="ECO:0000256" key="1">
    <source>
        <dbReference type="SAM" id="Phobius"/>
    </source>
</evidence>
<sequence length="391" mass="44808">MGAVLRFIWGSLFYGLVSLAWADASPSTWFTQEANNQVKIQVSLFLSTTCPHCHKADAFFRDLEDNTSWIEVHRYFINKDKAALTTFNQFLEQQNADDFNVPSIFFCNSRWVGFAEAETSGKTLLRGLTYCRNQITKTGQLSAATTRVLRQWATATWYGNMASESSVVPFIFMLAITDVLNPCSLFCIFTLFAFLLVCEKRSLQLTLGLLFLIVMGLVHYVQQVHSVFFFQYYNNLRIPLILIGLALLAYVLGYFKILNDKKPYAFLTLVGLSALGLQAYTQTCTPNLALIFEQWLLAQQFSPLKIRILEVTYQVLYLVFMLLFVLIIIFVSKLARFAKYRTISTKIATIFLCIVALFFILYPQGLAKLWISFLSFIVSIIIAFLVRKRTW</sequence>
<evidence type="ECO:0000313" key="2">
    <source>
        <dbReference type="EMBL" id="KTC81448.1"/>
    </source>
</evidence>
<feature type="transmembrane region" description="Helical" evidence="1">
    <location>
        <begin position="209"/>
        <end position="232"/>
    </location>
</feature>
<keyword evidence="3" id="KW-1185">Reference proteome</keyword>
<feature type="transmembrane region" description="Helical" evidence="1">
    <location>
        <begin position="264"/>
        <end position="281"/>
    </location>
</feature>
<keyword evidence="1" id="KW-0472">Membrane</keyword>
<dbReference type="Proteomes" id="UP000054742">
    <property type="component" value="Unassembled WGS sequence"/>
</dbReference>
<keyword evidence="1" id="KW-1133">Transmembrane helix</keyword>
<dbReference type="InterPro" id="IPR036249">
    <property type="entry name" value="Thioredoxin-like_sf"/>
</dbReference>
<feature type="transmembrane region" description="Helical" evidence="1">
    <location>
        <begin position="311"/>
        <end position="331"/>
    </location>
</feature>
<dbReference type="STRING" id="29422.Lbru_1968"/>
<reference evidence="2 3" key="1">
    <citation type="submission" date="2015-11" db="EMBL/GenBank/DDBJ databases">
        <title>Genomic analysis of 38 Legionella species identifies large and diverse effector repertoires.</title>
        <authorList>
            <person name="Burstein D."/>
            <person name="Amaro F."/>
            <person name="Zusman T."/>
            <person name="Lifshitz Z."/>
            <person name="Cohen O."/>
            <person name="Gilbert J.A."/>
            <person name="Pupko T."/>
            <person name="Shuman H.A."/>
            <person name="Segal G."/>
        </authorList>
    </citation>
    <scope>NUCLEOTIDE SEQUENCE [LARGE SCALE GENOMIC DNA]</scope>
    <source>
        <strain evidence="2 3">ATCC 43878</strain>
    </source>
</reference>
<dbReference type="Gene3D" id="3.40.30.10">
    <property type="entry name" value="Glutaredoxin"/>
    <property type="match status" value="1"/>
</dbReference>
<feature type="transmembrane region" description="Helical" evidence="1">
    <location>
        <begin position="170"/>
        <end position="197"/>
    </location>
</feature>
<dbReference type="AlphaFoldDB" id="A0A0W0SD88"/>
<comment type="caution">
    <text evidence="2">The sequence shown here is derived from an EMBL/GenBank/DDBJ whole genome shotgun (WGS) entry which is preliminary data.</text>
</comment>
<dbReference type="SUPFAM" id="SSF52833">
    <property type="entry name" value="Thioredoxin-like"/>
    <property type="match status" value="1"/>
</dbReference>
<keyword evidence="1" id="KW-0812">Transmembrane</keyword>
<dbReference type="EMBL" id="LNXV01000029">
    <property type="protein sequence ID" value="KTC81448.1"/>
    <property type="molecule type" value="Genomic_DNA"/>
</dbReference>
<protein>
    <recommendedName>
        <fullName evidence="4">Thioredoxin domain-containing protein</fullName>
    </recommendedName>
</protein>
<gene>
    <name evidence="2" type="ORF">Lbru_1968</name>
</gene>
<proteinExistence type="predicted"/>
<accession>A0A0W0SD88</accession>
<dbReference type="PATRIC" id="fig|29422.6.peg.2098"/>
<name>A0A0W0SD88_9GAMM</name>
<evidence type="ECO:0008006" key="4">
    <source>
        <dbReference type="Google" id="ProtNLM"/>
    </source>
</evidence>
<organism evidence="2 3">
    <name type="scientific">Legionella brunensis</name>
    <dbReference type="NCBI Taxonomy" id="29422"/>
    <lineage>
        <taxon>Bacteria</taxon>
        <taxon>Pseudomonadati</taxon>
        <taxon>Pseudomonadota</taxon>
        <taxon>Gammaproteobacteria</taxon>
        <taxon>Legionellales</taxon>
        <taxon>Legionellaceae</taxon>
        <taxon>Legionella</taxon>
    </lineage>
</organism>
<evidence type="ECO:0000313" key="3">
    <source>
        <dbReference type="Proteomes" id="UP000054742"/>
    </source>
</evidence>